<evidence type="ECO:0000313" key="1">
    <source>
        <dbReference type="EMBL" id="TNN04457.1"/>
    </source>
</evidence>
<name>A0A4Z2CJL1_9TELE</name>
<dbReference type="AlphaFoldDB" id="A0A4Z2CJL1"/>
<dbReference type="Proteomes" id="UP000516260">
    <property type="component" value="Chromosome 1"/>
</dbReference>
<keyword evidence="2" id="KW-1185">Reference proteome</keyword>
<dbReference type="EMBL" id="SWLE01000001">
    <property type="protein sequence ID" value="TNN04457.1"/>
    <property type="molecule type" value="Genomic_DNA"/>
</dbReference>
<gene>
    <name evidence="1" type="ORF">fugu_001486</name>
</gene>
<accession>A0A4Z2CJL1</accession>
<protein>
    <submittedName>
        <fullName evidence="1">Uncharacterized protein</fullName>
    </submittedName>
</protein>
<reference evidence="1 2" key="1">
    <citation type="submission" date="2019-04" db="EMBL/GenBank/DDBJ databases">
        <title>The sequence and de novo assembly of Takifugu bimaculatus genome using PacBio and Hi-C technologies.</title>
        <authorList>
            <person name="Xu P."/>
            <person name="Liu B."/>
            <person name="Zhou Z."/>
        </authorList>
    </citation>
    <scope>NUCLEOTIDE SEQUENCE [LARGE SCALE GENOMIC DNA]</scope>
    <source>
        <strain evidence="1">TB-2018</strain>
        <tissue evidence="1">Muscle</tissue>
    </source>
</reference>
<sequence>MVEQRLAVCRSNSIQKCGQAHFVLGGTRGLQVVCRAASSGGPHKWNITGDISAFRTKTTMFPSDTEHLAAFWAPEDRNKWVNAAVMAHIVRSNCRNAPERK</sequence>
<organism evidence="1 2">
    <name type="scientific">Takifugu bimaculatus</name>
    <dbReference type="NCBI Taxonomy" id="433685"/>
    <lineage>
        <taxon>Eukaryota</taxon>
        <taxon>Metazoa</taxon>
        <taxon>Chordata</taxon>
        <taxon>Craniata</taxon>
        <taxon>Vertebrata</taxon>
        <taxon>Euteleostomi</taxon>
        <taxon>Actinopterygii</taxon>
        <taxon>Neopterygii</taxon>
        <taxon>Teleostei</taxon>
        <taxon>Neoteleostei</taxon>
        <taxon>Acanthomorphata</taxon>
        <taxon>Eupercaria</taxon>
        <taxon>Tetraodontiformes</taxon>
        <taxon>Tetradontoidea</taxon>
        <taxon>Tetraodontidae</taxon>
        <taxon>Takifugu</taxon>
    </lineage>
</organism>
<proteinExistence type="predicted"/>
<comment type="caution">
    <text evidence="1">The sequence shown here is derived from an EMBL/GenBank/DDBJ whole genome shotgun (WGS) entry which is preliminary data.</text>
</comment>
<evidence type="ECO:0000313" key="2">
    <source>
        <dbReference type="Proteomes" id="UP000516260"/>
    </source>
</evidence>